<dbReference type="EMBL" id="JBDFRB010000001">
    <property type="protein sequence ID" value="MEN2743124.1"/>
    <property type="molecule type" value="Genomic_DNA"/>
</dbReference>
<dbReference type="Proteomes" id="UP001422074">
    <property type="component" value="Unassembled WGS sequence"/>
</dbReference>
<comment type="cofactor">
    <cofactor evidence="1">
        <name>biotin</name>
        <dbReference type="ChEBI" id="CHEBI:57586"/>
    </cofactor>
</comment>
<dbReference type="InterPro" id="IPR000089">
    <property type="entry name" value="Biotin_lipoyl"/>
</dbReference>
<keyword evidence="4 7" id="KW-0547">Nucleotide-binding</keyword>
<dbReference type="PROSITE" id="PS00866">
    <property type="entry name" value="CPSASE_1"/>
    <property type="match status" value="1"/>
</dbReference>
<dbReference type="Pfam" id="PF21139">
    <property type="entry name" value="BT_MCC_alpha"/>
    <property type="match status" value="1"/>
</dbReference>
<dbReference type="SMART" id="SM00878">
    <property type="entry name" value="Biotin_carb_C"/>
    <property type="match status" value="1"/>
</dbReference>
<dbReference type="Pfam" id="PF02785">
    <property type="entry name" value="Biotin_carb_C"/>
    <property type="match status" value="1"/>
</dbReference>
<feature type="domain" description="ATP-grasp" evidence="9">
    <location>
        <begin position="133"/>
        <end position="336"/>
    </location>
</feature>
<sequence>MSADTPAPASAGRPFAKVLVANRGEIAVRVLRTLRRLGIASVAVYSDADAGARHVREADEAVRIGPAPAAQSYLSIPAIVAACRATGAEAVHPGYGFLSENADLARALAEAGIVFVGPGAEALSVMGDKIRAKNHVASFGVPVVPGVAEPGLTDEELIAAADGVGFPLLIKPSAGGGGKGMHVAESAAELPAALATARRVATAAFGDGTLLIERLIRAPRHIEVQVLADSQGTTVHLGERECSLQRRHQKVIEEAPSPLFDTEGGAVTRARIGEAACNAARSVGYVGAGTVEFLVSDEAPDEFFFMEMNTRLQVEHPVTEMVTGVDLVEQQLRVAAGEPLALAQEDIRLDGHAIEARIYAEVPAKGFLPATGRVELLREPVGDGIRVDSSLTEGLAIGSDYDPMLSKAIAWGENRAEALAGLDAALADYTVLGVATNIEYLRLLLADPDVQAGHLDTTLIERRLDHLDFQAPGDAEYAAAALLALGTAAPDGRPWALDGWRMGAPATRRVSLGSPEGGLVTVNVHPGDGRTVRIDRGDQRGPELKASLTPAGERAVVLELDGEEHRYSTAERAAGHGSGGEGAERTVFLGEGGWSVALPVLDRAGRLERVRAALHRHEGEADPQVRTPMPGTVVSVSVENGARVEAGQALVSVEAMKMEHQLTAAVTGTVQLHVAAGALVKADQVVATVEPEPAPAT</sequence>
<feature type="domain" description="Lipoyl-binding" evidence="8">
    <location>
        <begin position="617"/>
        <end position="690"/>
    </location>
</feature>
<proteinExistence type="predicted"/>
<keyword evidence="5 7" id="KW-0067">ATP-binding</keyword>
<accession>A0ABU9WVC1</accession>
<dbReference type="PROSITE" id="PS00188">
    <property type="entry name" value="BIOTIN"/>
    <property type="match status" value="1"/>
</dbReference>
<dbReference type="PANTHER" id="PTHR18866:SF33">
    <property type="entry name" value="METHYLCROTONOYL-COA CARBOXYLASE SUBUNIT ALPHA, MITOCHONDRIAL-RELATED"/>
    <property type="match status" value="1"/>
</dbReference>
<dbReference type="Pfam" id="PF00364">
    <property type="entry name" value="Biotin_lipoyl"/>
    <property type="match status" value="1"/>
</dbReference>
<dbReference type="Gene3D" id="3.30.470.20">
    <property type="entry name" value="ATP-grasp fold, B domain"/>
    <property type="match status" value="1"/>
</dbReference>
<dbReference type="InterPro" id="IPR011053">
    <property type="entry name" value="Single_hybrid_motif"/>
</dbReference>
<evidence type="ECO:0000256" key="4">
    <source>
        <dbReference type="ARBA" id="ARBA00022741"/>
    </source>
</evidence>
<dbReference type="Pfam" id="PF00289">
    <property type="entry name" value="Biotin_carb_N"/>
    <property type="match status" value="1"/>
</dbReference>
<dbReference type="InterPro" id="IPR005479">
    <property type="entry name" value="CPAse_ATP-bd"/>
</dbReference>
<dbReference type="InterPro" id="IPR048429">
    <property type="entry name" value="MCC_alpha_BT"/>
</dbReference>
<keyword evidence="3" id="KW-0436">Ligase</keyword>
<dbReference type="PROSITE" id="PS50979">
    <property type="entry name" value="BC"/>
    <property type="match status" value="1"/>
</dbReference>
<comment type="caution">
    <text evidence="11">The sequence shown here is derived from an EMBL/GenBank/DDBJ whole genome shotgun (WGS) entry which is preliminary data.</text>
</comment>
<dbReference type="SUPFAM" id="SSF52440">
    <property type="entry name" value="PreATP-grasp domain"/>
    <property type="match status" value="1"/>
</dbReference>
<dbReference type="CDD" id="cd06850">
    <property type="entry name" value="biotinyl_domain"/>
    <property type="match status" value="1"/>
</dbReference>
<evidence type="ECO:0000313" key="12">
    <source>
        <dbReference type="Proteomes" id="UP001422074"/>
    </source>
</evidence>
<dbReference type="InterPro" id="IPR005481">
    <property type="entry name" value="BC-like_N"/>
</dbReference>
<dbReference type="PANTHER" id="PTHR18866">
    <property type="entry name" value="CARBOXYLASE:PYRUVATE/ACETYL-COA/PROPIONYL-COA CARBOXYLASE"/>
    <property type="match status" value="1"/>
</dbReference>
<name>A0ABU9WVC1_9MICC</name>
<dbReference type="InterPro" id="IPR050856">
    <property type="entry name" value="Biotin_carboxylase_complex"/>
</dbReference>
<dbReference type="InterPro" id="IPR011054">
    <property type="entry name" value="Rudment_hybrid_motif"/>
</dbReference>
<reference evidence="11 12" key="1">
    <citation type="submission" date="2024-05" db="EMBL/GenBank/DDBJ databases">
        <title>Sinomonas sp. nov., isolated from a waste landfill.</title>
        <authorList>
            <person name="Zhao Y."/>
        </authorList>
    </citation>
    <scope>NUCLEOTIDE SEQUENCE [LARGE SCALE GENOMIC DNA]</scope>
    <source>
        <strain evidence="11 12">CCTCC AB2014300</strain>
    </source>
</reference>
<evidence type="ECO:0000256" key="7">
    <source>
        <dbReference type="PROSITE-ProRule" id="PRU00409"/>
    </source>
</evidence>
<evidence type="ECO:0000259" key="9">
    <source>
        <dbReference type="PROSITE" id="PS50975"/>
    </source>
</evidence>
<keyword evidence="12" id="KW-1185">Reference proteome</keyword>
<gene>
    <name evidence="11" type="ORF">ABCQ75_01055</name>
</gene>
<evidence type="ECO:0000256" key="5">
    <source>
        <dbReference type="ARBA" id="ARBA00022840"/>
    </source>
</evidence>
<dbReference type="InterPro" id="IPR005482">
    <property type="entry name" value="Biotin_COase_C"/>
</dbReference>
<dbReference type="SUPFAM" id="SSF56059">
    <property type="entry name" value="Glutathione synthetase ATP-binding domain-like"/>
    <property type="match status" value="1"/>
</dbReference>
<evidence type="ECO:0000256" key="3">
    <source>
        <dbReference type="ARBA" id="ARBA00022598"/>
    </source>
</evidence>
<evidence type="ECO:0000256" key="6">
    <source>
        <dbReference type="ARBA" id="ARBA00023267"/>
    </source>
</evidence>
<dbReference type="EC" id="6.3.4.14" evidence="2"/>
<evidence type="ECO:0000256" key="2">
    <source>
        <dbReference type="ARBA" id="ARBA00013263"/>
    </source>
</evidence>
<dbReference type="PROSITE" id="PS50968">
    <property type="entry name" value="BIOTINYL_LIPOYL"/>
    <property type="match status" value="1"/>
</dbReference>
<dbReference type="InterPro" id="IPR011764">
    <property type="entry name" value="Biotin_carboxylation_dom"/>
</dbReference>
<dbReference type="PROSITE" id="PS50975">
    <property type="entry name" value="ATP_GRASP"/>
    <property type="match status" value="1"/>
</dbReference>
<dbReference type="SUPFAM" id="SSF51230">
    <property type="entry name" value="Single hybrid motif"/>
    <property type="match status" value="1"/>
</dbReference>
<dbReference type="InterPro" id="IPR001882">
    <property type="entry name" value="Biotin_BS"/>
</dbReference>
<dbReference type="InterPro" id="IPR016185">
    <property type="entry name" value="PreATP-grasp_dom_sf"/>
</dbReference>
<evidence type="ECO:0000313" key="11">
    <source>
        <dbReference type="EMBL" id="MEN2743124.1"/>
    </source>
</evidence>
<evidence type="ECO:0000256" key="1">
    <source>
        <dbReference type="ARBA" id="ARBA00001953"/>
    </source>
</evidence>
<protein>
    <recommendedName>
        <fullName evidence="2">biotin carboxylase</fullName>
        <ecNumber evidence="2">6.3.4.14</ecNumber>
    </recommendedName>
</protein>
<feature type="domain" description="Biotin carboxylation" evidence="10">
    <location>
        <begin position="14"/>
        <end position="465"/>
    </location>
</feature>
<dbReference type="SUPFAM" id="SSF51246">
    <property type="entry name" value="Rudiment single hybrid motif"/>
    <property type="match status" value="1"/>
</dbReference>
<dbReference type="RefSeq" id="WP_345882546.1">
    <property type="nucleotide sequence ID" value="NZ_JBDFRB010000001.1"/>
</dbReference>
<dbReference type="PROSITE" id="PS00867">
    <property type="entry name" value="CPSASE_2"/>
    <property type="match status" value="1"/>
</dbReference>
<organism evidence="11 12">
    <name type="scientific">Sinomonas halotolerans</name>
    <dbReference type="NCBI Taxonomy" id="1644133"/>
    <lineage>
        <taxon>Bacteria</taxon>
        <taxon>Bacillati</taxon>
        <taxon>Actinomycetota</taxon>
        <taxon>Actinomycetes</taxon>
        <taxon>Micrococcales</taxon>
        <taxon>Micrococcaceae</taxon>
        <taxon>Sinomonas</taxon>
    </lineage>
</organism>
<dbReference type="Gene3D" id="2.40.50.100">
    <property type="match status" value="1"/>
</dbReference>
<evidence type="ECO:0000259" key="10">
    <source>
        <dbReference type="PROSITE" id="PS50979"/>
    </source>
</evidence>
<dbReference type="Pfam" id="PF02786">
    <property type="entry name" value="CPSase_L_D2"/>
    <property type="match status" value="1"/>
</dbReference>
<keyword evidence="6" id="KW-0092">Biotin</keyword>
<evidence type="ECO:0000259" key="8">
    <source>
        <dbReference type="PROSITE" id="PS50968"/>
    </source>
</evidence>
<dbReference type="InterPro" id="IPR011761">
    <property type="entry name" value="ATP-grasp"/>
</dbReference>